<gene>
    <name evidence="2" type="ORF">CBOVIS_LOCUS8972</name>
</gene>
<reference evidence="2 3" key="1">
    <citation type="submission" date="2020-04" db="EMBL/GenBank/DDBJ databases">
        <authorList>
            <person name="Laetsch R D."/>
            <person name="Stevens L."/>
            <person name="Kumar S."/>
            <person name="Blaxter L. M."/>
        </authorList>
    </citation>
    <scope>NUCLEOTIDE SEQUENCE [LARGE SCALE GENOMIC DNA]</scope>
</reference>
<evidence type="ECO:0000313" key="3">
    <source>
        <dbReference type="Proteomes" id="UP000494206"/>
    </source>
</evidence>
<dbReference type="InterPro" id="IPR006150">
    <property type="entry name" value="Cys_repeat_1"/>
</dbReference>
<dbReference type="Proteomes" id="UP000494206">
    <property type="component" value="Unassembled WGS sequence"/>
</dbReference>
<protein>
    <recommendedName>
        <fullName evidence="4">EGF-like domain-containing protein</fullName>
    </recommendedName>
</protein>
<accession>A0A8S1F2I4</accession>
<evidence type="ECO:0008006" key="4">
    <source>
        <dbReference type="Google" id="ProtNLM"/>
    </source>
</evidence>
<keyword evidence="1" id="KW-0732">Signal</keyword>
<dbReference type="AlphaFoldDB" id="A0A8S1F2I4"/>
<dbReference type="OrthoDB" id="5799392at2759"/>
<feature type="chain" id="PRO_5035809221" description="EGF-like domain-containing protein" evidence="1">
    <location>
        <begin position="17"/>
        <end position="246"/>
    </location>
</feature>
<comment type="caution">
    <text evidence="2">The sequence shown here is derived from an EMBL/GenBank/DDBJ whole genome shotgun (WGS) entry which is preliminary data.</text>
</comment>
<dbReference type="PANTHER" id="PTHR34150">
    <property type="entry name" value="PROTEIN CBG08832-RELATED"/>
    <property type="match status" value="1"/>
</dbReference>
<keyword evidence="3" id="KW-1185">Reference proteome</keyword>
<dbReference type="PANTHER" id="PTHR34150:SF3">
    <property type="entry name" value="CC DOMAIN-CONTAINING PROTEIN"/>
    <property type="match status" value="1"/>
</dbReference>
<evidence type="ECO:0000256" key="1">
    <source>
        <dbReference type="SAM" id="SignalP"/>
    </source>
</evidence>
<organism evidence="2 3">
    <name type="scientific">Caenorhabditis bovis</name>
    <dbReference type="NCBI Taxonomy" id="2654633"/>
    <lineage>
        <taxon>Eukaryota</taxon>
        <taxon>Metazoa</taxon>
        <taxon>Ecdysozoa</taxon>
        <taxon>Nematoda</taxon>
        <taxon>Chromadorea</taxon>
        <taxon>Rhabditida</taxon>
        <taxon>Rhabditina</taxon>
        <taxon>Rhabditomorpha</taxon>
        <taxon>Rhabditoidea</taxon>
        <taxon>Rhabditidae</taxon>
        <taxon>Peloderinae</taxon>
        <taxon>Caenorhabditis</taxon>
    </lineage>
</organism>
<sequence>MFIYFLLMLPLTESSAEITIRQKRQYYICGTYPNQFLSLQPCQIWMQTTRRSYDPTACSNGGTKIGVSCYFDYQCTPYSLWQPTVCLSNCCCTIPDVPPATIQPPSPVTTPSVANLAYCYNGQRSQVRCTTSTDCSAAQTCVNNICCTTTGNEYSGACGGLAALSACTNQQCGSFSCTSSNYCCECPFGRTSGQCAVGTRACPTGYTCSSSGYCCAQCASGRPPYGSCFNGLCAAGYTCQGGNICC</sequence>
<dbReference type="SMART" id="SM00289">
    <property type="entry name" value="WR1"/>
    <property type="match status" value="3"/>
</dbReference>
<feature type="signal peptide" evidence="1">
    <location>
        <begin position="1"/>
        <end position="16"/>
    </location>
</feature>
<dbReference type="EMBL" id="CADEPM010000005">
    <property type="protein sequence ID" value="CAB3406978.1"/>
    <property type="molecule type" value="Genomic_DNA"/>
</dbReference>
<name>A0A8S1F2I4_9PELO</name>
<proteinExistence type="predicted"/>
<evidence type="ECO:0000313" key="2">
    <source>
        <dbReference type="EMBL" id="CAB3406978.1"/>
    </source>
</evidence>